<dbReference type="CDD" id="cd00130">
    <property type="entry name" value="PAS"/>
    <property type="match status" value="2"/>
</dbReference>
<dbReference type="Gene3D" id="4.10.280.10">
    <property type="entry name" value="Helix-loop-helix DNA-binding domain"/>
    <property type="match status" value="1"/>
</dbReference>
<organism evidence="10 11">
    <name type="scientific">Caenorhabditis bovis</name>
    <dbReference type="NCBI Taxonomy" id="2654633"/>
    <lineage>
        <taxon>Eukaryota</taxon>
        <taxon>Metazoa</taxon>
        <taxon>Ecdysozoa</taxon>
        <taxon>Nematoda</taxon>
        <taxon>Chromadorea</taxon>
        <taxon>Rhabditida</taxon>
        <taxon>Rhabditina</taxon>
        <taxon>Rhabditomorpha</taxon>
        <taxon>Rhabditoidea</taxon>
        <taxon>Rhabditidae</taxon>
        <taxon>Peloderinae</taxon>
        <taxon>Caenorhabditis</taxon>
    </lineage>
</organism>
<feature type="domain" description="PAS" evidence="8">
    <location>
        <begin position="345"/>
        <end position="397"/>
    </location>
</feature>
<keyword evidence="4" id="KW-0238">DNA-binding</keyword>
<dbReference type="SUPFAM" id="SSF47459">
    <property type="entry name" value="HLH, helix-loop-helix DNA-binding domain"/>
    <property type="match status" value="1"/>
</dbReference>
<dbReference type="PROSITE" id="PS50112">
    <property type="entry name" value="PAS"/>
    <property type="match status" value="2"/>
</dbReference>
<dbReference type="PRINTS" id="PR00785">
    <property type="entry name" value="NCTRNSLOCATR"/>
</dbReference>
<evidence type="ECO:0000256" key="5">
    <source>
        <dbReference type="ARBA" id="ARBA00023163"/>
    </source>
</evidence>
<dbReference type="GO" id="GO:0046983">
    <property type="term" value="F:protein dimerization activity"/>
    <property type="evidence" value="ECO:0007669"/>
    <property type="project" value="InterPro"/>
</dbReference>
<dbReference type="InterPro" id="IPR001067">
    <property type="entry name" value="Nuc_translocat"/>
</dbReference>
<dbReference type="GO" id="GO:0005667">
    <property type="term" value="C:transcription regulator complex"/>
    <property type="evidence" value="ECO:0007669"/>
    <property type="project" value="InterPro"/>
</dbReference>
<evidence type="ECO:0000256" key="7">
    <source>
        <dbReference type="ARBA" id="ARBA00073216"/>
    </source>
</evidence>
<dbReference type="Pfam" id="PF00989">
    <property type="entry name" value="PAS"/>
    <property type="match status" value="1"/>
</dbReference>
<evidence type="ECO:0000259" key="9">
    <source>
        <dbReference type="PROSITE" id="PS50888"/>
    </source>
</evidence>
<dbReference type="AlphaFoldDB" id="A0A8S1F9N0"/>
<dbReference type="FunFam" id="4.10.280.10:FF:000011">
    <property type="entry name" value="Aryl hydrocarbon receptor nuclear translocator 2"/>
    <property type="match status" value="1"/>
</dbReference>
<evidence type="ECO:0000256" key="1">
    <source>
        <dbReference type="ARBA" id="ARBA00004123"/>
    </source>
</evidence>
<dbReference type="SMART" id="SM00091">
    <property type="entry name" value="PAS"/>
    <property type="match status" value="2"/>
</dbReference>
<dbReference type="OrthoDB" id="71302at2759"/>
<dbReference type="GO" id="GO:0005737">
    <property type="term" value="C:cytoplasm"/>
    <property type="evidence" value="ECO:0007669"/>
    <property type="project" value="InterPro"/>
</dbReference>
<feature type="domain" description="PAS" evidence="8">
    <location>
        <begin position="165"/>
        <end position="243"/>
    </location>
</feature>
<evidence type="ECO:0000313" key="11">
    <source>
        <dbReference type="Proteomes" id="UP000494206"/>
    </source>
</evidence>
<keyword evidence="6" id="KW-0539">Nucleus</keyword>
<dbReference type="InterPro" id="IPR050933">
    <property type="entry name" value="Circadian_TF"/>
</dbReference>
<dbReference type="PROSITE" id="PS50888">
    <property type="entry name" value="BHLH"/>
    <property type="match status" value="1"/>
</dbReference>
<dbReference type="InterPro" id="IPR013767">
    <property type="entry name" value="PAS_fold"/>
</dbReference>
<evidence type="ECO:0000313" key="10">
    <source>
        <dbReference type="EMBL" id="CAB3408813.1"/>
    </source>
</evidence>
<dbReference type="GO" id="GO:0045944">
    <property type="term" value="P:positive regulation of transcription by RNA polymerase II"/>
    <property type="evidence" value="ECO:0007669"/>
    <property type="project" value="UniProtKB-ARBA"/>
</dbReference>
<dbReference type="EMBL" id="CADEPM010000007">
    <property type="protein sequence ID" value="CAB3408813.1"/>
    <property type="molecule type" value="Genomic_DNA"/>
</dbReference>
<dbReference type="Proteomes" id="UP000494206">
    <property type="component" value="Unassembled WGS sequence"/>
</dbReference>
<reference evidence="10 11" key="1">
    <citation type="submission" date="2020-04" db="EMBL/GenBank/DDBJ databases">
        <authorList>
            <person name="Laetsch R D."/>
            <person name="Stevens L."/>
            <person name="Kumar S."/>
            <person name="Blaxter L. M."/>
        </authorList>
    </citation>
    <scope>NUCLEOTIDE SEQUENCE [LARGE SCALE GENOMIC DNA]</scope>
</reference>
<dbReference type="SMART" id="SM00353">
    <property type="entry name" value="HLH"/>
    <property type="match status" value="1"/>
</dbReference>
<keyword evidence="2" id="KW-0677">Repeat</keyword>
<dbReference type="CDD" id="cd18947">
    <property type="entry name" value="bHLH-PAS_ARNT"/>
    <property type="match status" value="1"/>
</dbReference>
<dbReference type="GO" id="GO:0003700">
    <property type="term" value="F:DNA-binding transcription factor activity"/>
    <property type="evidence" value="ECO:0007669"/>
    <property type="project" value="InterPro"/>
</dbReference>
<comment type="caution">
    <text evidence="10">The sequence shown here is derived from an EMBL/GenBank/DDBJ whole genome shotgun (WGS) entry which is preliminary data.</text>
</comment>
<protein>
    <recommendedName>
        <fullName evidence="7">Aryl hydrocarbon receptor nuclear translocator homolog</fullName>
    </recommendedName>
</protein>
<comment type="subcellular location">
    <subcellularLocation>
        <location evidence="1">Nucleus</location>
    </subcellularLocation>
</comment>
<evidence type="ECO:0000256" key="6">
    <source>
        <dbReference type="ARBA" id="ARBA00023242"/>
    </source>
</evidence>
<dbReference type="InterPro" id="IPR035965">
    <property type="entry name" value="PAS-like_dom_sf"/>
</dbReference>
<dbReference type="GO" id="GO:0005634">
    <property type="term" value="C:nucleus"/>
    <property type="evidence" value="ECO:0007669"/>
    <property type="project" value="UniProtKB-SubCell"/>
</dbReference>
<sequence length="504" mass="56969">MGFIDVRRRRLERMRCRGDDGGGRIACCCDVEATRNFANLHFCLGAVTPTMAQDVYMDPWQSATSFSMDDDEMGMPSGKYARMDDEMGENKERFARENHSEIERRRRNKMTHYINELAEMVPQCAALGRKPDKLTILRMAVSHMKAIRGNTSQDETSYKPSFLSDQELKHLILEAANGFLFVVCCQTGRVLYVADSIVPVLNMKQEDWIHRNLNELIHPDDQEKIRDQLCGSEVSVNKVLDLKSGSVKRDGASSRVHMSCRRGFICRMRVGSLEPLHRLRYRRPLFQHAGQNYVVMHCTGYVKNAPPQGIDAPSSSCLVAIARLQVASMPICADPASTNQFAVRVAEDGKMTFIDGRVTDLIGLSVDQLVGRFWWNIVHPSDEKTLQDAFLALLNDQPMRLNIRIRTQTDYTPCTISAYKFVNPYSEQFEYVVATHQIVSQDEVQNWQEAPVQNPFEAPPAAAPPAPQANDFVQPAAAGATGNGWQPAPEMANQWQWDMNNFTR</sequence>
<dbReference type="PANTHER" id="PTHR23042">
    <property type="entry name" value="CIRCADIAN PROTEIN CLOCK/ARNT/BMAL/PAS"/>
    <property type="match status" value="1"/>
</dbReference>
<dbReference type="Gene3D" id="3.30.450.20">
    <property type="entry name" value="PAS domain"/>
    <property type="match status" value="2"/>
</dbReference>
<evidence type="ECO:0000259" key="8">
    <source>
        <dbReference type="PROSITE" id="PS50112"/>
    </source>
</evidence>
<keyword evidence="3" id="KW-0805">Transcription regulation</keyword>
<name>A0A8S1F9N0_9PELO</name>
<dbReference type="SUPFAM" id="SSF55785">
    <property type="entry name" value="PYP-like sensor domain (PAS domain)"/>
    <property type="match status" value="2"/>
</dbReference>
<evidence type="ECO:0000256" key="2">
    <source>
        <dbReference type="ARBA" id="ARBA00022737"/>
    </source>
</evidence>
<keyword evidence="11" id="KW-1185">Reference proteome</keyword>
<dbReference type="InterPro" id="IPR011598">
    <property type="entry name" value="bHLH_dom"/>
</dbReference>
<dbReference type="InterPro" id="IPR000014">
    <property type="entry name" value="PAS"/>
</dbReference>
<gene>
    <name evidence="10" type="ORF">CBOVIS_LOCUS10548</name>
</gene>
<dbReference type="Pfam" id="PF00010">
    <property type="entry name" value="HLH"/>
    <property type="match status" value="1"/>
</dbReference>
<dbReference type="InterPro" id="IPR036638">
    <property type="entry name" value="HLH_DNA-bd_sf"/>
</dbReference>
<evidence type="ECO:0000256" key="4">
    <source>
        <dbReference type="ARBA" id="ARBA00023125"/>
    </source>
</evidence>
<evidence type="ECO:0000256" key="3">
    <source>
        <dbReference type="ARBA" id="ARBA00023015"/>
    </source>
</evidence>
<proteinExistence type="predicted"/>
<dbReference type="Pfam" id="PF14598">
    <property type="entry name" value="PAS_11"/>
    <property type="match status" value="1"/>
</dbReference>
<dbReference type="GO" id="GO:0003677">
    <property type="term" value="F:DNA binding"/>
    <property type="evidence" value="ECO:0007669"/>
    <property type="project" value="UniProtKB-KW"/>
</dbReference>
<accession>A0A8S1F9N0</accession>
<feature type="domain" description="BHLH" evidence="9">
    <location>
        <begin position="94"/>
        <end position="147"/>
    </location>
</feature>
<keyword evidence="5" id="KW-0804">Transcription</keyword>